<proteinExistence type="predicted"/>
<evidence type="ECO:0000313" key="5">
    <source>
        <dbReference type="Proteomes" id="UP001198571"/>
    </source>
</evidence>
<feature type="compositionally biased region" description="Gly residues" evidence="2">
    <location>
        <begin position="658"/>
        <end position="669"/>
    </location>
</feature>
<feature type="compositionally biased region" description="Basic and acidic residues" evidence="2">
    <location>
        <begin position="677"/>
        <end position="689"/>
    </location>
</feature>
<feature type="transmembrane region" description="Helical" evidence="3">
    <location>
        <begin position="67"/>
        <end position="88"/>
    </location>
</feature>
<dbReference type="Proteomes" id="UP001198571">
    <property type="component" value="Unassembled WGS sequence"/>
</dbReference>
<keyword evidence="3" id="KW-0472">Membrane</keyword>
<feature type="compositionally biased region" description="Basic and acidic residues" evidence="2">
    <location>
        <begin position="700"/>
        <end position="729"/>
    </location>
</feature>
<keyword evidence="3" id="KW-1133">Transmembrane helix</keyword>
<reference evidence="4 5" key="1">
    <citation type="submission" date="2020-07" db="EMBL/GenBank/DDBJ databases">
        <title>Pseudogemmobacter sp. nov., isolated from poultry manure in Taiwan.</title>
        <authorList>
            <person name="Lin S.-Y."/>
            <person name="Tang Y.-S."/>
            <person name="Young C.-C."/>
        </authorList>
    </citation>
    <scope>NUCLEOTIDE SEQUENCE [LARGE SCALE GENOMIC DNA]</scope>
    <source>
        <strain evidence="4 5">CC-YST710</strain>
    </source>
</reference>
<dbReference type="Pfam" id="PF13779">
    <property type="entry name" value="DUF4175"/>
    <property type="match status" value="1"/>
</dbReference>
<feature type="compositionally biased region" description="Basic and acidic residues" evidence="2">
    <location>
        <begin position="785"/>
        <end position="827"/>
    </location>
</feature>
<evidence type="ECO:0000256" key="3">
    <source>
        <dbReference type="SAM" id="Phobius"/>
    </source>
</evidence>
<dbReference type="InterPro" id="IPR012683">
    <property type="entry name" value="CHP02302_TM"/>
</dbReference>
<evidence type="ECO:0000313" key="4">
    <source>
        <dbReference type="EMBL" id="MCB5408803.1"/>
    </source>
</evidence>
<dbReference type="EMBL" id="JACDXX010000002">
    <property type="protein sequence ID" value="MCB5408803.1"/>
    <property type="molecule type" value="Genomic_DNA"/>
</dbReference>
<evidence type="ECO:0000256" key="2">
    <source>
        <dbReference type="SAM" id="MobiDB-lite"/>
    </source>
</evidence>
<dbReference type="RefSeq" id="WP_226933709.1">
    <property type="nucleotide sequence ID" value="NZ_JACDXX010000002.1"/>
</dbReference>
<keyword evidence="3" id="KW-0812">Transmembrane</keyword>
<feature type="transmembrane region" description="Helical" evidence="3">
    <location>
        <begin position="41"/>
        <end position="61"/>
    </location>
</feature>
<organism evidence="4 5">
    <name type="scientific">Pseudogemmobacter faecipullorum</name>
    <dbReference type="NCBI Taxonomy" id="2755041"/>
    <lineage>
        <taxon>Bacteria</taxon>
        <taxon>Pseudomonadati</taxon>
        <taxon>Pseudomonadota</taxon>
        <taxon>Alphaproteobacteria</taxon>
        <taxon>Rhodobacterales</taxon>
        <taxon>Paracoccaceae</taxon>
        <taxon>Pseudogemmobacter</taxon>
    </lineage>
</organism>
<evidence type="ECO:0000256" key="1">
    <source>
        <dbReference type="SAM" id="Coils"/>
    </source>
</evidence>
<keyword evidence="5" id="KW-1185">Reference proteome</keyword>
<comment type="caution">
    <text evidence="4">The sequence shown here is derived from an EMBL/GenBank/DDBJ whole genome shotgun (WGS) entry which is preliminary data.</text>
</comment>
<feature type="transmembrane region" description="Helical" evidence="3">
    <location>
        <begin position="163"/>
        <end position="181"/>
    </location>
</feature>
<feature type="region of interest" description="Disordered" evidence="2">
    <location>
        <begin position="653"/>
        <end position="827"/>
    </location>
</feature>
<name>A0ABS8CHE4_9RHOB</name>
<gene>
    <name evidence="4" type="ORF">H0485_02115</name>
</gene>
<feature type="coiled-coil region" evidence="1">
    <location>
        <begin position="512"/>
        <end position="616"/>
    </location>
</feature>
<feature type="compositionally biased region" description="Basic and acidic residues" evidence="2">
    <location>
        <begin position="746"/>
        <end position="762"/>
    </location>
</feature>
<sequence>MAEQRHRPETEGGIGSKALRQLAWPLRLTHLGLWAERLSRAFWPLWTLVLLALSAAAFGLQDLGTHLQVQTGLALTGLLALLALVLGLRQFRRPTRAEALNRLDASLPGRPISALQDQQLIGARDPLSEGVWRVHQARMAARLAEAKPVAPDLQLSSRDPYSLRYVALTAAVMAACFGSFWRAAEVTGVTPGPALAAAGGPAWEGWARPPAYTGQPTLYLNDIQAGEVQIPVGSRIQIRLYGEAGGLRVEQSIAQVAPPEAATGAGDAVPQGLGGLSELLVSQSGRLEIAGAGGREWQVIATPDLAPEITLSGEMKREAAGRFKQEFTASDDYGVTAGQVTISLDLAKVTRRYGLEPEPEPFAPVVLDLPMPVKGNRSEISQTIIDDLSEHVFANLPVVMQFEVTDAAGNHGAAAPYAVTLPGKRFFDPTAAAVAEMRRDLLWNRENLPRLSQLLKAIGYRPEELRAQEAAKRLRVAVRAMDRLPQPLSDADRDQVAAELWAIAYLFEEGDLGSAAERLERAQQRLEEAMKNGASPEEIDELMKELQQAMRDYMRELGQQPRDPSQQGGGESREVTQDQIQQLLDEIERLMKEGKTAEAMEKMEQLRALMENLQMQQGQGEGEGEGQGGQGAMRDLGETLKNQQGLSDEAYRGMQRGRNGGQGGEGQSGEGQDPGELADRQRELRDKLNELQNGQLPGDGSEKGEAGRDRLGEAERAMREAEEALREGDLSGALDKQAEAMQGLREGMKDLGEAMNDRERQPGGEGGDQPPRDARRVDPNATDPLGREPGDSARIGSDRNMVENNPDQRARQLLDEIRRRSGEAERPDAELNYLKRLLELF</sequence>
<accession>A0ABS8CHE4</accession>
<dbReference type="NCBIfam" id="TIGR02302">
    <property type="entry name" value="aProt_lowcomp"/>
    <property type="match status" value="1"/>
</dbReference>
<protein>
    <submittedName>
        <fullName evidence="4">TIGR02302 family protein</fullName>
    </submittedName>
</protein>
<keyword evidence="1" id="KW-0175">Coiled coil</keyword>